<comment type="similarity">
    <text evidence="1">Belongs to the bacterial solute-binding protein 3 family.</text>
</comment>
<sequence length="257" mass="29066">MPDYLENIIKSFLLLFLLLFSASVVVAKPLIITVSEYPPYHSKDLPGFGINAQIVSAAFESQKVSIDYQQMNTWKEAFDYAAGGKADAAALWEYNQAHKNDFLISDSVYKINAHFFYNNKHEFSWRKVSDLKGYTISALIGGYYGDAFEAAEKSGEIKVTRVYDETENVKKLVDGSIDLAPLYITSFNYVLKTQGLADKRAEFSYHPKPLFTNSVHLLMPKSNPQSKYNMVLFNEGLKAIKANGVLQSILNDHLNYR</sequence>
<keyword evidence="5" id="KW-1185">Reference proteome</keyword>
<dbReference type="RefSeq" id="WP_125323068.1">
    <property type="nucleotide sequence ID" value="NZ_AP024890.1"/>
</dbReference>
<dbReference type="PANTHER" id="PTHR35936">
    <property type="entry name" value="MEMBRANE-BOUND LYTIC MUREIN TRANSGLYCOSYLASE F"/>
    <property type="match status" value="1"/>
</dbReference>
<gene>
    <name evidence="4" type="ORF">EJA03_17715</name>
</gene>
<dbReference type="SUPFAM" id="SSF53850">
    <property type="entry name" value="Periplasmic binding protein-like II"/>
    <property type="match status" value="1"/>
</dbReference>
<evidence type="ECO:0000256" key="1">
    <source>
        <dbReference type="ARBA" id="ARBA00010333"/>
    </source>
</evidence>
<protein>
    <submittedName>
        <fullName evidence="4">Transporter substrate-binding domain-containing protein</fullName>
    </submittedName>
</protein>
<comment type="caution">
    <text evidence="4">The sequence shown here is derived from an EMBL/GenBank/DDBJ whole genome shotgun (WGS) entry which is preliminary data.</text>
</comment>
<evidence type="ECO:0000313" key="4">
    <source>
        <dbReference type="EMBL" id="RSD29707.1"/>
    </source>
</evidence>
<evidence type="ECO:0000259" key="3">
    <source>
        <dbReference type="Pfam" id="PF00497"/>
    </source>
</evidence>
<accession>A0A427TYW1</accession>
<proteinExistence type="inferred from homology"/>
<dbReference type="InterPro" id="IPR001638">
    <property type="entry name" value="Solute-binding_3/MltF_N"/>
</dbReference>
<dbReference type="EMBL" id="RSFA01000116">
    <property type="protein sequence ID" value="RSD29707.1"/>
    <property type="molecule type" value="Genomic_DNA"/>
</dbReference>
<dbReference type="Pfam" id="PF00497">
    <property type="entry name" value="SBP_bac_3"/>
    <property type="match status" value="1"/>
</dbReference>
<evidence type="ECO:0000313" key="5">
    <source>
        <dbReference type="Proteomes" id="UP000269041"/>
    </source>
</evidence>
<dbReference type="PANTHER" id="PTHR35936:SF25">
    <property type="entry name" value="ABC TRANSPORTER SUBSTRATE-BINDING PROTEIN"/>
    <property type="match status" value="1"/>
</dbReference>
<organism evidence="4 5">
    <name type="scientific">Vibrio pectenicida</name>
    <dbReference type="NCBI Taxonomy" id="62763"/>
    <lineage>
        <taxon>Bacteria</taxon>
        <taxon>Pseudomonadati</taxon>
        <taxon>Pseudomonadota</taxon>
        <taxon>Gammaproteobacteria</taxon>
        <taxon>Vibrionales</taxon>
        <taxon>Vibrionaceae</taxon>
        <taxon>Vibrio</taxon>
    </lineage>
</organism>
<dbReference type="AlphaFoldDB" id="A0A427TYW1"/>
<dbReference type="Gene3D" id="3.40.190.10">
    <property type="entry name" value="Periplasmic binding protein-like II"/>
    <property type="match status" value="2"/>
</dbReference>
<reference evidence="4 5" key="1">
    <citation type="submission" date="2018-12" db="EMBL/GenBank/DDBJ databases">
        <title>Genomic taxonomy of the Vibrionaceae family.</title>
        <authorList>
            <person name="Gomez-Gil B."/>
            <person name="Enciso-Ibarra K."/>
        </authorList>
    </citation>
    <scope>NUCLEOTIDE SEQUENCE [LARGE SCALE GENOMIC DNA]</scope>
    <source>
        <strain evidence="4 5">CAIM 594</strain>
    </source>
</reference>
<evidence type="ECO:0000256" key="2">
    <source>
        <dbReference type="ARBA" id="ARBA00022729"/>
    </source>
</evidence>
<name>A0A427TYW1_9VIBR</name>
<dbReference type="OrthoDB" id="5296159at2"/>
<feature type="domain" description="Solute-binding protein family 3/N-terminal" evidence="3">
    <location>
        <begin position="32"/>
        <end position="253"/>
    </location>
</feature>
<keyword evidence="2" id="KW-0732">Signal</keyword>
<dbReference type="Proteomes" id="UP000269041">
    <property type="component" value="Unassembled WGS sequence"/>
</dbReference>